<dbReference type="RefSeq" id="NP_985660.1">
    <property type="nucleotide sequence ID" value="NM_211014.1"/>
</dbReference>
<dbReference type="PANTHER" id="PTHR12703:SF6">
    <property type="entry name" value="PORE MEMBRANE PROTEIN OF 33 KDA"/>
    <property type="match status" value="1"/>
</dbReference>
<evidence type="ECO:0000313" key="8">
    <source>
        <dbReference type="Proteomes" id="UP000000591"/>
    </source>
</evidence>
<sequence length="320" mass="36117">MLRERLAASRRIFRQTPVVYFSHPTQGANQYHMTSEARRNRSGASHTSAGEVGGPLQRFAGLVKTLQFAWFAGHVVVLLTASMYLLGVRGSSDFHQVVYSLLYLGVLESFGIIVYQQHFNLAGKQGRGRSLQEFVHDENFLYCMLAAMWLLTPRFAATVPPFAIFSSFHALTYLKGVLLPVVFRAEENNSYMRLISGFLRDNHDKSLSWSCNSELACFLVVFLRALACRRRSWIVLALYSLFIKARYEKSANMRAVVRKWEVRADGVVSHPRIPAQLKRAYAKSKMQINRLGSFSVFAPFQKPSVAAGKKPMGSPASKHE</sequence>
<organism evidence="7 8">
    <name type="scientific">Eremothecium gossypii (strain ATCC 10895 / CBS 109.51 / FGSC 9923 / NRRL Y-1056)</name>
    <name type="common">Yeast</name>
    <name type="synonym">Ashbya gossypii</name>
    <dbReference type="NCBI Taxonomy" id="284811"/>
    <lineage>
        <taxon>Eukaryota</taxon>
        <taxon>Fungi</taxon>
        <taxon>Dikarya</taxon>
        <taxon>Ascomycota</taxon>
        <taxon>Saccharomycotina</taxon>
        <taxon>Saccharomycetes</taxon>
        <taxon>Saccharomycetales</taxon>
        <taxon>Saccharomycetaceae</taxon>
        <taxon>Eremothecium</taxon>
    </lineage>
</organism>
<evidence type="ECO:0000256" key="3">
    <source>
        <dbReference type="ARBA" id="ARBA00022692"/>
    </source>
</evidence>
<evidence type="ECO:0000256" key="4">
    <source>
        <dbReference type="ARBA" id="ARBA00022989"/>
    </source>
</evidence>
<dbReference type="GO" id="GO:0071786">
    <property type="term" value="P:endoplasmic reticulum tubular network organization"/>
    <property type="evidence" value="ECO:0000318"/>
    <property type="project" value="GO_Central"/>
</dbReference>
<dbReference type="GO" id="GO:0061024">
    <property type="term" value="P:membrane organization"/>
    <property type="evidence" value="ECO:0000318"/>
    <property type="project" value="GO_Central"/>
</dbReference>
<dbReference type="AlphaFoldDB" id="Q754F7"/>
<dbReference type="InterPro" id="IPR051645">
    <property type="entry name" value="PER33/POM33_regulator"/>
</dbReference>
<comment type="subcellular location">
    <subcellularLocation>
        <location evidence="1">Membrane</location>
        <topology evidence="1">Multi-pass membrane protein</topology>
    </subcellularLocation>
</comment>
<name>Q754F7_EREGS</name>
<dbReference type="GO" id="GO:0016020">
    <property type="term" value="C:membrane"/>
    <property type="evidence" value="ECO:0007669"/>
    <property type="project" value="UniProtKB-SubCell"/>
</dbReference>
<accession>Q754F7</accession>
<evidence type="ECO:0000256" key="1">
    <source>
        <dbReference type="ARBA" id="ARBA00004141"/>
    </source>
</evidence>
<proteinExistence type="inferred from homology"/>
<feature type="transmembrane region" description="Helical" evidence="6">
    <location>
        <begin position="139"/>
        <end position="156"/>
    </location>
</feature>
<dbReference type="GO" id="GO:0005783">
    <property type="term" value="C:endoplasmic reticulum"/>
    <property type="evidence" value="ECO:0000318"/>
    <property type="project" value="GO_Central"/>
</dbReference>
<evidence type="ECO:0000256" key="2">
    <source>
        <dbReference type="ARBA" id="ARBA00007322"/>
    </source>
</evidence>
<keyword evidence="3 6" id="KW-0812">Transmembrane</keyword>
<evidence type="ECO:0000313" key="7">
    <source>
        <dbReference type="EMBL" id="AAS53484.1"/>
    </source>
</evidence>
<comment type="similarity">
    <text evidence="2">Belongs to the PER33/POM33 family.</text>
</comment>
<feature type="transmembrane region" description="Helical" evidence="6">
    <location>
        <begin position="98"/>
        <end position="118"/>
    </location>
</feature>
<dbReference type="FunCoup" id="Q754F7">
    <property type="interactions" value="175"/>
</dbReference>
<dbReference type="OMA" id="FFSIRPT"/>
<dbReference type="eggNOG" id="KOG4002">
    <property type="taxonomic scope" value="Eukaryota"/>
</dbReference>
<keyword evidence="5 6" id="KW-0472">Membrane</keyword>
<dbReference type="InParanoid" id="Q754F7"/>
<evidence type="ECO:0000256" key="5">
    <source>
        <dbReference type="ARBA" id="ARBA00023136"/>
    </source>
</evidence>
<dbReference type="Pfam" id="PF03661">
    <property type="entry name" value="TMEM33_Pom33"/>
    <property type="match status" value="1"/>
</dbReference>
<keyword evidence="4 6" id="KW-1133">Transmembrane helix</keyword>
<reference evidence="8" key="2">
    <citation type="journal article" date="2013" name="G3 (Bethesda)">
        <title>Genomes of Ashbya fungi isolated from insects reveal four mating-type loci, numerous translocations, lack of transposons, and distinct gene duplications.</title>
        <authorList>
            <person name="Dietrich F.S."/>
            <person name="Voegeli S."/>
            <person name="Kuo S."/>
            <person name="Philippsen P."/>
        </authorList>
    </citation>
    <scope>GENOME REANNOTATION</scope>
    <source>
        <strain evidence="8">ATCC 10895 / CBS 109.51 / FGSC 9923 / NRRL Y-1056</strain>
    </source>
</reference>
<dbReference type="InterPro" id="IPR005344">
    <property type="entry name" value="TMEM33/Pom33"/>
</dbReference>
<dbReference type="OrthoDB" id="5581259at2759"/>
<feature type="transmembrane region" description="Helical" evidence="6">
    <location>
        <begin position="68"/>
        <end position="86"/>
    </location>
</feature>
<dbReference type="Proteomes" id="UP000000591">
    <property type="component" value="Chromosome VI"/>
</dbReference>
<dbReference type="PANTHER" id="PTHR12703">
    <property type="entry name" value="TRANSMEMBRANE PROTEIN 33"/>
    <property type="match status" value="1"/>
</dbReference>
<dbReference type="STRING" id="284811.Q754F7"/>
<dbReference type="EMBL" id="AE016819">
    <property type="protein sequence ID" value="AAS53484.1"/>
    <property type="molecule type" value="Genomic_DNA"/>
</dbReference>
<protein>
    <submittedName>
        <fullName evidence="7">AFR113Wp</fullName>
    </submittedName>
</protein>
<reference evidence="7 8" key="1">
    <citation type="journal article" date="2004" name="Science">
        <title>The Ashbya gossypii genome as a tool for mapping the ancient Saccharomyces cerevisiae genome.</title>
        <authorList>
            <person name="Dietrich F.S."/>
            <person name="Voegeli S."/>
            <person name="Brachat S."/>
            <person name="Lerch A."/>
            <person name="Gates K."/>
            <person name="Steiner S."/>
            <person name="Mohr C."/>
            <person name="Pohlmann R."/>
            <person name="Luedi P."/>
            <person name="Choi S."/>
            <person name="Wing R.A."/>
            <person name="Flavier A."/>
            <person name="Gaffney T.D."/>
            <person name="Philippsen P."/>
        </authorList>
    </citation>
    <scope>NUCLEOTIDE SEQUENCE [LARGE SCALE GENOMIC DNA]</scope>
    <source>
        <strain evidence="8">ATCC 10895 / CBS 109.51 / FGSC 9923 / NRRL Y-1056</strain>
    </source>
</reference>
<dbReference type="KEGG" id="ago:AGOS_AFR113W"/>
<dbReference type="HOGENOM" id="CLU_065417_1_0_1"/>
<evidence type="ECO:0000256" key="6">
    <source>
        <dbReference type="SAM" id="Phobius"/>
    </source>
</evidence>
<gene>
    <name evidence="7" type="ORF">AGOS_AFR113W</name>
</gene>
<dbReference type="GeneID" id="4621903"/>
<feature type="transmembrane region" description="Helical" evidence="6">
    <location>
        <begin position="162"/>
        <end position="183"/>
    </location>
</feature>
<keyword evidence="8" id="KW-1185">Reference proteome</keyword>